<dbReference type="GO" id="GO:0008168">
    <property type="term" value="F:methyltransferase activity"/>
    <property type="evidence" value="ECO:0007669"/>
    <property type="project" value="UniProtKB-KW"/>
</dbReference>
<keyword evidence="2" id="KW-0808">Transferase</keyword>
<sequence length="241" mass="25937">MADFHPSPPPADLKPRISASYDAIALAYNSWTAKHNQFRNRYLAKLFGLCPALTATAPESGSSTTTSAAVVELGCGSGVPILREVLAANPTTHATGIDISTAQIALAAENLSAYVTENRVILRVADMASEQDVSFPDESLDAVIALWSIIHLPQDEQREVIARAARWLKSGGCMLVNFGGGPSMEGIVVEKWLGEKGWMFWSSLGDDGYTRALKQACMKVVVADTVEEGTGSFFWVIAMKQ</sequence>
<proteinExistence type="predicted"/>
<name>A0A139AIF1_GONPJ</name>
<dbReference type="STRING" id="1344416.A0A139AIF1"/>
<protein>
    <submittedName>
        <fullName evidence="2">S-adenosyl-L-methionine-dependent methyltransferase</fullName>
    </submittedName>
</protein>
<organism evidence="2 3">
    <name type="scientific">Gonapodya prolifera (strain JEL478)</name>
    <name type="common">Monoblepharis prolifera</name>
    <dbReference type="NCBI Taxonomy" id="1344416"/>
    <lineage>
        <taxon>Eukaryota</taxon>
        <taxon>Fungi</taxon>
        <taxon>Fungi incertae sedis</taxon>
        <taxon>Chytridiomycota</taxon>
        <taxon>Chytridiomycota incertae sedis</taxon>
        <taxon>Monoblepharidomycetes</taxon>
        <taxon>Monoblepharidales</taxon>
        <taxon>Gonapodyaceae</taxon>
        <taxon>Gonapodya</taxon>
    </lineage>
</organism>
<keyword evidence="2" id="KW-0489">Methyltransferase</keyword>
<dbReference type="Proteomes" id="UP000070544">
    <property type="component" value="Unassembled WGS sequence"/>
</dbReference>
<dbReference type="CDD" id="cd02440">
    <property type="entry name" value="AdoMet_MTases"/>
    <property type="match status" value="1"/>
</dbReference>
<dbReference type="EMBL" id="KQ965751">
    <property type="protein sequence ID" value="KXS16591.1"/>
    <property type="molecule type" value="Genomic_DNA"/>
</dbReference>
<dbReference type="AlphaFoldDB" id="A0A139AIF1"/>
<dbReference type="InterPro" id="IPR041698">
    <property type="entry name" value="Methyltransf_25"/>
</dbReference>
<dbReference type="OMA" id="GAMHWSG"/>
<reference evidence="2 3" key="1">
    <citation type="journal article" date="2015" name="Genome Biol. Evol.">
        <title>Phylogenomic analyses indicate that early fungi evolved digesting cell walls of algal ancestors of land plants.</title>
        <authorList>
            <person name="Chang Y."/>
            <person name="Wang S."/>
            <person name="Sekimoto S."/>
            <person name="Aerts A.L."/>
            <person name="Choi C."/>
            <person name="Clum A."/>
            <person name="LaButti K.M."/>
            <person name="Lindquist E.A."/>
            <person name="Yee Ngan C."/>
            <person name="Ohm R.A."/>
            <person name="Salamov A.A."/>
            <person name="Grigoriev I.V."/>
            <person name="Spatafora J.W."/>
            <person name="Berbee M.L."/>
        </authorList>
    </citation>
    <scope>NUCLEOTIDE SEQUENCE [LARGE SCALE GENOMIC DNA]</scope>
    <source>
        <strain evidence="2 3">JEL478</strain>
    </source>
</reference>
<gene>
    <name evidence="2" type="ORF">M427DRAFT_154284</name>
</gene>
<dbReference type="SUPFAM" id="SSF53335">
    <property type="entry name" value="S-adenosyl-L-methionine-dependent methyltransferases"/>
    <property type="match status" value="1"/>
</dbReference>
<evidence type="ECO:0000313" key="3">
    <source>
        <dbReference type="Proteomes" id="UP000070544"/>
    </source>
</evidence>
<dbReference type="Gene3D" id="3.40.50.150">
    <property type="entry name" value="Vaccinia Virus protein VP39"/>
    <property type="match status" value="1"/>
</dbReference>
<dbReference type="OrthoDB" id="10004862at2759"/>
<dbReference type="InterPro" id="IPR029063">
    <property type="entry name" value="SAM-dependent_MTases_sf"/>
</dbReference>
<dbReference type="PANTHER" id="PTHR43667">
    <property type="entry name" value="CYCLOPROPANE-FATTY-ACYL-PHOSPHOLIPID SYNTHASE"/>
    <property type="match status" value="1"/>
</dbReference>
<evidence type="ECO:0000313" key="2">
    <source>
        <dbReference type="EMBL" id="KXS16591.1"/>
    </source>
</evidence>
<dbReference type="GO" id="GO:0032259">
    <property type="term" value="P:methylation"/>
    <property type="evidence" value="ECO:0007669"/>
    <property type="project" value="UniProtKB-KW"/>
</dbReference>
<evidence type="ECO:0000259" key="1">
    <source>
        <dbReference type="Pfam" id="PF13649"/>
    </source>
</evidence>
<feature type="domain" description="Methyltransferase" evidence="1">
    <location>
        <begin position="70"/>
        <end position="172"/>
    </location>
</feature>
<keyword evidence="3" id="KW-1185">Reference proteome</keyword>
<accession>A0A139AIF1</accession>
<dbReference type="Pfam" id="PF13649">
    <property type="entry name" value="Methyltransf_25"/>
    <property type="match status" value="1"/>
</dbReference>
<dbReference type="InterPro" id="IPR050723">
    <property type="entry name" value="CFA/CMAS"/>
</dbReference>
<dbReference type="PANTHER" id="PTHR43667:SF2">
    <property type="entry name" value="FATTY ACID C-METHYL TRANSFERASE"/>
    <property type="match status" value="1"/>
</dbReference>